<dbReference type="PRINTS" id="PR00303">
    <property type="entry name" value="SECYTRNLCASE"/>
</dbReference>
<keyword evidence="10" id="KW-0997">Cell inner membrane</keyword>
<dbReference type="Gene3D" id="1.10.3370.10">
    <property type="entry name" value="SecY subunit domain"/>
    <property type="match status" value="1"/>
</dbReference>
<keyword evidence="10" id="KW-1003">Cell membrane</keyword>
<evidence type="ECO:0000256" key="1">
    <source>
        <dbReference type="ARBA" id="ARBA00004141"/>
    </source>
</evidence>
<dbReference type="HOGENOM" id="CLU_030313_0_0_10"/>
<feature type="transmembrane region" description="Helical" evidence="10">
    <location>
        <begin position="410"/>
        <end position="430"/>
    </location>
</feature>
<keyword evidence="3 10" id="KW-0813">Transport</keyword>
<evidence type="ECO:0000256" key="10">
    <source>
        <dbReference type="HAMAP-Rule" id="MF_01465"/>
    </source>
</evidence>
<evidence type="ECO:0000256" key="2">
    <source>
        <dbReference type="ARBA" id="ARBA00005751"/>
    </source>
</evidence>
<dbReference type="PROSITE" id="PS00756">
    <property type="entry name" value="SECY_2"/>
    <property type="match status" value="1"/>
</dbReference>
<comment type="subunit">
    <text evidence="10">Component of the Sec protein translocase complex. Heterotrimer consisting of SecY, SecE and SecG subunits. The heterotrimers can form oligomers, although 1 heterotrimer is thought to be able to translocate proteins. Interacts with the ribosome. Interacts with SecDF, and other proteins may be involved. Interacts with SecA.</text>
</comment>
<keyword evidence="5 10" id="KW-0653">Protein transport</keyword>
<name>H6L0M3_SAPGL</name>
<dbReference type="FunFam" id="1.10.3370.10:FF:000001">
    <property type="entry name" value="Preprotein translocase subunit SecY"/>
    <property type="match status" value="1"/>
</dbReference>
<accession>H6L0M3</accession>
<evidence type="ECO:0000256" key="8">
    <source>
        <dbReference type="ARBA" id="ARBA00023136"/>
    </source>
</evidence>
<evidence type="ECO:0000256" key="11">
    <source>
        <dbReference type="RuleBase" id="RU004349"/>
    </source>
</evidence>
<comment type="similarity">
    <text evidence="2 10 11">Belongs to the SecY/SEC61-alpha family.</text>
</comment>
<dbReference type="SUPFAM" id="SSF103491">
    <property type="entry name" value="Preprotein translocase SecY subunit"/>
    <property type="match status" value="1"/>
</dbReference>
<dbReference type="InterPro" id="IPR026593">
    <property type="entry name" value="SecY"/>
</dbReference>
<dbReference type="EMBL" id="CP002831">
    <property type="protein sequence ID" value="AFC24559.1"/>
    <property type="molecule type" value="Genomic_DNA"/>
</dbReference>
<sequence length="471" mass="50193">MKSFIEKMKEIWAIPELKNRILLTLGLLAVYRFGSFVILPGIDTAEIQKQLSSGGDDAPGLLDLLNTFSGGAFFNAAVFALGIMPYISASIIVQLLGFAIPYFQKLQKDGEAGQRRLNQITRYITIAITLVQGSAYLNYMHASFPEAISSEVGLPIFWFSNIIILTAGTVFCMWLGERITDKGIGNGISLLITAGIIATLPQAFVGEMNLKFSAMAGGPVIFIVELALFALVVLASVALVQAVRKIQIKFAKHMVGRADGASRVAAMGGQSGLDHIPIKLNAAGVMPIIFAQALMFVPGAIAGFLGAPAGADTIWGQLADFTSIPYNVLFFFLVVIFTYVYTALIVNPQQHADQLKRQNAFIPNVKSGADTVEHIDKVASRVTLPGSIALGAIAILPGIAAGVLQIDLGFAIFFGGTSLLIMVAVVLDTLQQIEGHLAMNSYGGFIQGGRLRGRRENPAVDATSTTENPAG</sequence>
<keyword evidence="4 10" id="KW-0812">Transmembrane</keyword>
<dbReference type="NCBIfam" id="TIGR00967">
    <property type="entry name" value="3a0501s007"/>
    <property type="match status" value="1"/>
</dbReference>
<evidence type="ECO:0000256" key="9">
    <source>
        <dbReference type="ARBA" id="ARBA00039733"/>
    </source>
</evidence>
<dbReference type="InterPro" id="IPR023201">
    <property type="entry name" value="SecY_dom_sf"/>
</dbReference>
<dbReference type="RefSeq" id="WP_015692188.1">
    <property type="nucleotide sequence ID" value="NC_016940.1"/>
</dbReference>
<keyword evidence="6 10" id="KW-1133">Transmembrane helix</keyword>
<dbReference type="PANTHER" id="PTHR10906">
    <property type="entry name" value="SECY/SEC61-ALPHA FAMILY MEMBER"/>
    <property type="match status" value="1"/>
</dbReference>
<feature type="transmembrane region" description="Helical" evidence="10">
    <location>
        <begin position="285"/>
        <end position="306"/>
    </location>
</feature>
<dbReference type="Pfam" id="PF00344">
    <property type="entry name" value="SecY"/>
    <property type="match status" value="1"/>
</dbReference>
<dbReference type="STRING" id="984262.SGRA_1825"/>
<proteinExistence type="inferred from homology"/>
<feature type="transmembrane region" description="Helical" evidence="10">
    <location>
        <begin position="216"/>
        <end position="240"/>
    </location>
</feature>
<dbReference type="OrthoDB" id="9809248at2"/>
<dbReference type="Proteomes" id="UP000007519">
    <property type="component" value="Chromosome"/>
</dbReference>
<dbReference type="PIRSF" id="PIRSF004557">
    <property type="entry name" value="SecY"/>
    <property type="match status" value="1"/>
</dbReference>
<feature type="transmembrane region" description="Helical" evidence="10">
    <location>
        <begin position="21"/>
        <end position="42"/>
    </location>
</feature>
<dbReference type="AlphaFoldDB" id="H6L0M3"/>
<feature type="transmembrane region" description="Helical" evidence="10">
    <location>
        <begin position="326"/>
        <end position="347"/>
    </location>
</feature>
<comment type="function">
    <text evidence="10">The central subunit of the protein translocation channel SecYEG. Consists of two halves formed by TMs 1-5 and 6-10. These two domains form a lateral gate at the front which open onto the bilayer between TMs 2 and 7, and are clamped together by SecE at the back. The channel is closed by both a pore ring composed of hydrophobic SecY resides and a short helix (helix 2A) on the extracellular side of the membrane which forms a plug. The plug probably moves laterally to allow the channel to open. The ring and the pore may move independently.</text>
</comment>
<organism evidence="12 13">
    <name type="scientific">Saprospira grandis (strain Lewin)</name>
    <dbReference type="NCBI Taxonomy" id="984262"/>
    <lineage>
        <taxon>Bacteria</taxon>
        <taxon>Pseudomonadati</taxon>
        <taxon>Bacteroidota</taxon>
        <taxon>Saprospiria</taxon>
        <taxon>Saprospirales</taxon>
        <taxon>Saprospiraceae</taxon>
        <taxon>Saprospira</taxon>
    </lineage>
</organism>
<evidence type="ECO:0000256" key="3">
    <source>
        <dbReference type="ARBA" id="ARBA00022448"/>
    </source>
</evidence>
<dbReference type="InterPro" id="IPR002208">
    <property type="entry name" value="SecY/SEC61-alpha"/>
</dbReference>
<feature type="transmembrane region" description="Helical" evidence="10">
    <location>
        <begin position="120"/>
        <end position="137"/>
    </location>
</feature>
<feature type="transmembrane region" description="Helical" evidence="10">
    <location>
        <begin position="183"/>
        <end position="204"/>
    </location>
</feature>
<gene>
    <name evidence="10 12" type="primary">secY</name>
    <name evidence="12" type="ordered locus">SGRA_1825</name>
</gene>
<evidence type="ECO:0000256" key="5">
    <source>
        <dbReference type="ARBA" id="ARBA00022927"/>
    </source>
</evidence>
<keyword evidence="7 10" id="KW-0811">Translocation</keyword>
<feature type="transmembrane region" description="Helical" evidence="10">
    <location>
        <begin position="72"/>
        <end position="99"/>
    </location>
</feature>
<keyword evidence="8 10" id="KW-0472">Membrane</keyword>
<dbReference type="GO" id="GO:0006605">
    <property type="term" value="P:protein targeting"/>
    <property type="evidence" value="ECO:0007669"/>
    <property type="project" value="UniProtKB-UniRule"/>
</dbReference>
<keyword evidence="13" id="KW-1185">Reference proteome</keyword>
<evidence type="ECO:0000313" key="13">
    <source>
        <dbReference type="Proteomes" id="UP000007519"/>
    </source>
</evidence>
<evidence type="ECO:0000313" key="12">
    <source>
        <dbReference type="EMBL" id="AFC24559.1"/>
    </source>
</evidence>
<dbReference type="HAMAP" id="MF_01465">
    <property type="entry name" value="SecY"/>
    <property type="match status" value="1"/>
</dbReference>
<dbReference type="GO" id="GO:0005886">
    <property type="term" value="C:plasma membrane"/>
    <property type="evidence" value="ECO:0007669"/>
    <property type="project" value="UniProtKB-SubCell"/>
</dbReference>
<feature type="transmembrane region" description="Helical" evidence="10">
    <location>
        <begin position="382"/>
        <end position="404"/>
    </location>
</feature>
<evidence type="ECO:0000256" key="6">
    <source>
        <dbReference type="ARBA" id="ARBA00022989"/>
    </source>
</evidence>
<dbReference type="KEGG" id="sgn:SGRA_1825"/>
<evidence type="ECO:0000256" key="7">
    <source>
        <dbReference type="ARBA" id="ARBA00023010"/>
    </source>
</evidence>
<evidence type="ECO:0000256" key="4">
    <source>
        <dbReference type="ARBA" id="ARBA00022692"/>
    </source>
</evidence>
<comment type="subcellular location">
    <subcellularLocation>
        <location evidence="10">Cell inner membrane</location>
        <topology evidence="10">Multi-pass membrane protein</topology>
    </subcellularLocation>
    <subcellularLocation>
        <location evidence="1">Membrane</location>
        <topology evidence="1">Multi-pass membrane protein</topology>
    </subcellularLocation>
</comment>
<protein>
    <recommendedName>
        <fullName evidence="9 10">Protein translocase subunit SecY</fullName>
    </recommendedName>
</protein>
<feature type="transmembrane region" description="Helical" evidence="10">
    <location>
        <begin position="157"/>
        <end position="176"/>
    </location>
</feature>
<dbReference type="eggNOG" id="COG0201">
    <property type="taxonomic scope" value="Bacteria"/>
</dbReference>
<reference evidence="12 13" key="1">
    <citation type="journal article" date="2012" name="Stand. Genomic Sci.">
        <title>Complete genome sequencing and analysis of Saprospira grandis str. Lewin, a predatory marine bacterium.</title>
        <authorList>
            <person name="Saw J.H."/>
            <person name="Yuryev A."/>
            <person name="Kanbe M."/>
            <person name="Hou S."/>
            <person name="Young A.G."/>
            <person name="Aizawa S."/>
            <person name="Alam M."/>
        </authorList>
    </citation>
    <scope>NUCLEOTIDE SEQUENCE [LARGE SCALE GENOMIC DNA]</scope>
    <source>
        <strain evidence="12 13">Lewin</strain>
    </source>
</reference>
<dbReference type="GO" id="GO:0043952">
    <property type="term" value="P:protein transport by the Sec complex"/>
    <property type="evidence" value="ECO:0007669"/>
    <property type="project" value="UniProtKB-UniRule"/>
</dbReference>
<dbReference type="InterPro" id="IPR030659">
    <property type="entry name" value="SecY_CS"/>
</dbReference>
<dbReference type="GO" id="GO:0065002">
    <property type="term" value="P:intracellular protein transmembrane transport"/>
    <property type="evidence" value="ECO:0007669"/>
    <property type="project" value="UniProtKB-UniRule"/>
</dbReference>